<evidence type="ECO:0000256" key="1">
    <source>
        <dbReference type="SAM" id="Phobius"/>
    </source>
</evidence>
<dbReference type="Proteomes" id="UP000609531">
    <property type="component" value="Unassembled WGS sequence"/>
</dbReference>
<evidence type="ECO:0000313" key="2">
    <source>
        <dbReference type="EMBL" id="MBJ3774283.1"/>
    </source>
</evidence>
<dbReference type="EMBL" id="JAEKJA010000001">
    <property type="protein sequence ID" value="MBJ3774283.1"/>
    <property type="molecule type" value="Genomic_DNA"/>
</dbReference>
<keyword evidence="1" id="KW-0812">Transmembrane</keyword>
<gene>
    <name evidence="2" type="ORF">JCR33_01195</name>
</gene>
<name>A0A934MED9_9HYPH</name>
<sequence length="51" mass="5450">MGLNCTVVIIELAVIGMGMLAFGAFEVIDAVRYSVARPQSAAQRRARLGNL</sequence>
<keyword evidence="3" id="KW-1185">Reference proteome</keyword>
<organism evidence="2 3">
    <name type="scientific">Acuticoccus mangrovi</name>
    <dbReference type="NCBI Taxonomy" id="2796142"/>
    <lineage>
        <taxon>Bacteria</taxon>
        <taxon>Pseudomonadati</taxon>
        <taxon>Pseudomonadota</taxon>
        <taxon>Alphaproteobacteria</taxon>
        <taxon>Hyphomicrobiales</taxon>
        <taxon>Amorphaceae</taxon>
        <taxon>Acuticoccus</taxon>
    </lineage>
</organism>
<reference evidence="2" key="1">
    <citation type="submission" date="2020-12" db="EMBL/GenBank/DDBJ databases">
        <title>Bacterial taxonomy.</title>
        <authorList>
            <person name="Pan X."/>
        </authorList>
    </citation>
    <scope>NUCLEOTIDE SEQUENCE</scope>
    <source>
        <strain evidence="2">B2012</strain>
    </source>
</reference>
<feature type="transmembrane region" description="Helical" evidence="1">
    <location>
        <begin position="6"/>
        <end position="28"/>
    </location>
</feature>
<proteinExistence type="predicted"/>
<comment type="caution">
    <text evidence="2">The sequence shown here is derived from an EMBL/GenBank/DDBJ whole genome shotgun (WGS) entry which is preliminary data.</text>
</comment>
<dbReference type="AlphaFoldDB" id="A0A934MED9"/>
<keyword evidence="1" id="KW-1133">Transmembrane helix</keyword>
<dbReference type="RefSeq" id="WP_198880174.1">
    <property type="nucleotide sequence ID" value="NZ_JAEKJA010000001.1"/>
</dbReference>
<protein>
    <submittedName>
        <fullName evidence="2">Uncharacterized protein</fullName>
    </submittedName>
</protein>
<evidence type="ECO:0000313" key="3">
    <source>
        <dbReference type="Proteomes" id="UP000609531"/>
    </source>
</evidence>
<accession>A0A934MED9</accession>
<keyword evidence="1" id="KW-0472">Membrane</keyword>